<dbReference type="InterPro" id="IPR002347">
    <property type="entry name" value="SDR_fam"/>
</dbReference>
<dbReference type="GO" id="GO:0016491">
    <property type="term" value="F:oxidoreductase activity"/>
    <property type="evidence" value="ECO:0007669"/>
    <property type="project" value="UniProtKB-KW"/>
</dbReference>
<dbReference type="SUPFAM" id="SSF51735">
    <property type="entry name" value="NAD(P)-binding Rossmann-fold domains"/>
    <property type="match status" value="1"/>
</dbReference>
<evidence type="ECO:0000256" key="2">
    <source>
        <dbReference type="ARBA" id="ARBA00023002"/>
    </source>
</evidence>
<sequence length="268" mass="29986">MSTIFITGSSSGIGKASAKLFAKKGWTVTATMRRPEKETELTEYENIKLYPLDVANPEQVAETVSAVLAQYDVDVLFNNAGYGMKARFEDMTEEFMWKSINTNVLGMVRVTQKFIPYFKQKRAGMILTTTSLAGEMGLVLDGVYAADKWAVTGMCEMLYSELAPFGIQVKTLVPGVVKTNFVMEQIPSEGYEDMIRNQVNLLMPDPDDMEEAGEVAQDAYAAVTDGDKDRMCYVTGTQAKELYAKRQELGDEMFRRYLRDTLLGVNKI</sequence>
<evidence type="ECO:0000256" key="3">
    <source>
        <dbReference type="RuleBase" id="RU000363"/>
    </source>
</evidence>
<evidence type="ECO:0000313" key="5">
    <source>
        <dbReference type="Proteomes" id="UP000823910"/>
    </source>
</evidence>
<dbReference type="EMBL" id="DWWT01000040">
    <property type="protein sequence ID" value="HJC06236.1"/>
    <property type="molecule type" value="Genomic_DNA"/>
</dbReference>
<comment type="caution">
    <text evidence="4">The sequence shown here is derived from an EMBL/GenBank/DDBJ whole genome shotgun (WGS) entry which is preliminary data.</text>
</comment>
<reference evidence="4" key="2">
    <citation type="submission" date="2021-04" db="EMBL/GenBank/DDBJ databases">
        <authorList>
            <person name="Gilroy R."/>
        </authorList>
    </citation>
    <scope>NUCLEOTIDE SEQUENCE</scope>
    <source>
        <strain evidence="4">CHK180-15479</strain>
    </source>
</reference>
<dbReference type="Gene3D" id="3.40.50.720">
    <property type="entry name" value="NAD(P)-binding Rossmann-like Domain"/>
    <property type="match status" value="1"/>
</dbReference>
<keyword evidence="2" id="KW-0560">Oxidoreductase</keyword>
<dbReference type="Proteomes" id="UP000823910">
    <property type="component" value="Unassembled WGS sequence"/>
</dbReference>
<accession>A0A9D2N289</accession>
<name>A0A9D2N289_9FIRM</name>
<dbReference type="PRINTS" id="PR00080">
    <property type="entry name" value="SDRFAMILY"/>
</dbReference>
<dbReference type="PANTHER" id="PTHR44169">
    <property type="entry name" value="NADPH-DEPENDENT 1-ACYLDIHYDROXYACETONE PHOSPHATE REDUCTASE"/>
    <property type="match status" value="1"/>
</dbReference>
<dbReference type="PRINTS" id="PR00081">
    <property type="entry name" value="GDHRDH"/>
</dbReference>
<comment type="similarity">
    <text evidence="1 3">Belongs to the short-chain dehydrogenases/reductases (SDR) family.</text>
</comment>
<gene>
    <name evidence="4" type="ORF">H9704_08800</name>
</gene>
<dbReference type="AlphaFoldDB" id="A0A9D2N289"/>
<dbReference type="InterPro" id="IPR036291">
    <property type="entry name" value="NAD(P)-bd_dom_sf"/>
</dbReference>
<dbReference type="PANTHER" id="PTHR44169:SF6">
    <property type="entry name" value="NADPH-DEPENDENT 1-ACYLDIHYDROXYACETONE PHOSPHATE REDUCTASE"/>
    <property type="match status" value="1"/>
</dbReference>
<dbReference type="Pfam" id="PF00106">
    <property type="entry name" value="adh_short"/>
    <property type="match status" value="1"/>
</dbReference>
<evidence type="ECO:0000256" key="1">
    <source>
        <dbReference type="ARBA" id="ARBA00006484"/>
    </source>
</evidence>
<protein>
    <submittedName>
        <fullName evidence="4">SDR family NAD(P)-dependent oxidoreductase</fullName>
    </submittedName>
</protein>
<evidence type="ECO:0000313" key="4">
    <source>
        <dbReference type="EMBL" id="HJC06236.1"/>
    </source>
</evidence>
<reference evidence="4" key="1">
    <citation type="journal article" date="2021" name="PeerJ">
        <title>Extensive microbial diversity within the chicken gut microbiome revealed by metagenomics and culture.</title>
        <authorList>
            <person name="Gilroy R."/>
            <person name="Ravi A."/>
            <person name="Getino M."/>
            <person name="Pursley I."/>
            <person name="Horton D.L."/>
            <person name="Alikhan N.F."/>
            <person name="Baker D."/>
            <person name="Gharbi K."/>
            <person name="Hall N."/>
            <person name="Watson M."/>
            <person name="Adriaenssens E.M."/>
            <person name="Foster-Nyarko E."/>
            <person name="Jarju S."/>
            <person name="Secka A."/>
            <person name="Antonio M."/>
            <person name="Oren A."/>
            <person name="Chaudhuri R.R."/>
            <person name="La Ragione R."/>
            <person name="Hildebrand F."/>
            <person name="Pallen M.J."/>
        </authorList>
    </citation>
    <scope>NUCLEOTIDE SEQUENCE</scope>
    <source>
        <strain evidence="4">CHK180-15479</strain>
    </source>
</reference>
<organism evidence="4 5">
    <name type="scientific">Candidatus Enterocloster excrementipullorum</name>
    <dbReference type="NCBI Taxonomy" id="2838559"/>
    <lineage>
        <taxon>Bacteria</taxon>
        <taxon>Bacillati</taxon>
        <taxon>Bacillota</taxon>
        <taxon>Clostridia</taxon>
        <taxon>Lachnospirales</taxon>
        <taxon>Lachnospiraceae</taxon>
        <taxon>Enterocloster</taxon>
    </lineage>
</organism>
<proteinExistence type="inferred from homology"/>